<dbReference type="Pfam" id="PF08213">
    <property type="entry name" value="COX24_C"/>
    <property type="match status" value="1"/>
</dbReference>
<comment type="caution">
    <text evidence="3">The sequence shown here is derived from an EMBL/GenBank/DDBJ whole genome shotgun (WGS) entry which is preliminary data.</text>
</comment>
<evidence type="ECO:0000256" key="1">
    <source>
        <dbReference type="SAM" id="MobiDB-lite"/>
    </source>
</evidence>
<protein>
    <recommendedName>
        <fullName evidence="2">Ribosomal protein mS38 C-terminal domain-containing protein</fullName>
    </recommendedName>
</protein>
<dbReference type="EMBL" id="JAGTXO010000045">
    <property type="protein sequence ID" value="KAG8459045.1"/>
    <property type="molecule type" value="Genomic_DNA"/>
</dbReference>
<dbReference type="AlphaFoldDB" id="A0A8J5X9K4"/>
<dbReference type="Proteomes" id="UP000751190">
    <property type="component" value="Unassembled WGS sequence"/>
</dbReference>
<feature type="domain" description="Ribosomal protein mS38 C-terminal" evidence="2">
    <location>
        <begin position="111"/>
        <end position="140"/>
    </location>
</feature>
<evidence type="ECO:0000313" key="3">
    <source>
        <dbReference type="EMBL" id="KAG8459045.1"/>
    </source>
</evidence>
<reference evidence="3" key="1">
    <citation type="submission" date="2021-05" db="EMBL/GenBank/DDBJ databases">
        <title>The genome of the haptophyte Pavlova lutheri (Diacronema luteri, Pavlovales) - a model for lipid biosynthesis in eukaryotic algae.</title>
        <authorList>
            <person name="Hulatt C.J."/>
            <person name="Posewitz M.C."/>
        </authorList>
    </citation>
    <scope>NUCLEOTIDE SEQUENCE</scope>
    <source>
        <strain evidence="3">NIVA-4/92</strain>
    </source>
</reference>
<keyword evidence="4" id="KW-1185">Reference proteome</keyword>
<name>A0A8J5X9K4_DIALT</name>
<evidence type="ECO:0000313" key="4">
    <source>
        <dbReference type="Proteomes" id="UP000751190"/>
    </source>
</evidence>
<accession>A0A8J5X9K4</accession>
<dbReference type="SMART" id="SM01155">
    <property type="entry name" value="DUF1713"/>
    <property type="match status" value="1"/>
</dbReference>
<dbReference type="InterPro" id="IPR013177">
    <property type="entry name" value="Ribosomal_mS38_C"/>
</dbReference>
<sequence length="141" mass="15553">MLRDAARASLRGLAPLARAARELARHGIAAHAQPSRLLSPSAAAHPRICARWEPFAREPPLVTTQGVELVSVAPRQAGQCVVSSLAEAPMFGITFSPLAWAVHPTLAPSLELSSTKKKRKLKMNRHKVKKRRRKDRFKNKV</sequence>
<proteinExistence type="predicted"/>
<evidence type="ECO:0000259" key="2">
    <source>
        <dbReference type="SMART" id="SM01155"/>
    </source>
</evidence>
<feature type="region of interest" description="Disordered" evidence="1">
    <location>
        <begin position="116"/>
        <end position="141"/>
    </location>
</feature>
<organism evidence="3 4">
    <name type="scientific">Diacronema lutheri</name>
    <name type="common">Unicellular marine alga</name>
    <name type="synonym">Monochrysis lutheri</name>
    <dbReference type="NCBI Taxonomy" id="2081491"/>
    <lineage>
        <taxon>Eukaryota</taxon>
        <taxon>Haptista</taxon>
        <taxon>Haptophyta</taxon>
        <taxon>Pavlovophyceae</taxon>
        <taxon>Pavlovales</taxon>
        <taxon>Pavlovaceae</taxon>
        <taxon>Diacronema</taxon>
    </lineage>
</organism>
<gene>
    <name evidence="3" type="ORF">KFE25_006590</name>
</gene>